<evidence type="ECO:0000313" key="2">
    <source>
        <dbReference type="Proteomes" id="UP001152320"/>
    </source>
</evidence>
<dbReference type="AlphaFoldDB" id="A0A9Q1C0I8"/>
<comment type="caution">
    <text evidence="1">The sequence shown here is derived from an EMBL/GenBank/DDBJ whole genome shotgun (WGS) entry which is preliminary data.</text>
</comment>
<reference evidence="1" key="1">
    <citation type="submission" date="2021-10" db="EMBL/GenBank/DDBJ databases">
        <title>Tropical sea cucumber genome reveals ecological adaptation and Cuvierian tubules defense mechanism.</title>
        <authorList>
            <person name="Chen T."/>
        </authorList>
    </citation>
    <scope>NUCLEOTIDE SEQUENCE</scope>
    <source>
        <strain evidence="1">Nanhai2018</strain>
        <tissue evidence="1">Muscle</tissue>
    </source>
</reference>
<dbReference type="EMBL" id="JAIZAY010000009">
    <property type="protein sequence ID" value="KAJ8036175.1"/>
    <property type="molecule type" value="Genomic_DNA"/>
</dbReference>
<sequence>MCFIVIYIYIYIYIYIQITVESNLKIVNYLNVTLNLTNGKHQPYRKHGNDPLYININSNHPPTVLKHLSTSIAKRVSELSCDENTFHVSLEPYEKALKRKRVQC</sequence>
<gene>
    <name evidence="1" type="ORF">HOLleu_20068</name>
</gene>
<keyword evidence="2" id="KW-1185">Reference proteome</keyword>
<dbReference type="Proteomes" id="UP001152320">
    <property type="component" value="Chromosome 9"/>
</dbReference>
<name>A0A9Q1C0I8_HOLLE</name>
<proteinExistence type="predicted"/>
<protein>
    <submittedName>
        <fullName evidence="1">Uncharacterized protein</fullName>
    </submittedName>
</protein>
<organism evidence="1 2">
    <name type="scientific">Holothuria leucospilota</name>
    <name type="common">Black long sea cucumber</name>
    <name type="synonym">Mertensiothuria leucospilota</name>
    <dbReference type="NCBI Taxonomy" id="206669"/>
    <lineage>
        <taxon>Eukaryota</taxon>
        <taxon>Metazoa</taxon>
        <taxon>Echinodermata</taxon>
        <taxon>Eleutherozoa</taxon>
        <taxon>Echinozoa</taxon>
        <taxon>Holothuroidea</taxon>
        <taxon>Aspidochirotacea</taxon>
        <taxon>Aspidochirotida</taxon>
        <taxon>Holothuriidae</taxon>
        <taxon>Holothuria</taxon>
    </lineage>
</organism>
<accession>A0A9Q1C0I8</accession>
<evidence type="ECO:0000313" key="1">
    <source>
        <dbReference type="EMBL" id="KAJ8036175.1"/>
    </source>
</evidence>